<dbReference type="InterPro" id="IPR036282">
    <property type="entry name" value="Glutathione-S-Trfase_C_sf"/>
</dbReference>
<accession>S8BX62</accession>
<sequence length="259" mass="27969">MPAAPPADLDISLTLYSNPGCPYVHRALTTLHELSLPFKSVHIDLEAPRPASYLAVNPRGTVPALTFSTSSDKKEVVVNESLVIIYFLADLFPNHLIPSAGPGNVSAAAERARIFYFIDTWGSKVSSALMKVFLASAAGAEGGEAAVDAVIEVIQKEMDPLLKREEGDGDGPFLGGRHEVTLAEIAVAPFVLRNFAWVASGLAPASLKERILALEHFGPWAAEIIKNENLVKEFDEATFVEKSKAKLQAFREGSFKPKV</sequence>
<dbReference type="SFLD" id="SFLDG00358">
    <property type="entry name" value="Main_(cytGST)"/>
    <property type="match status" value="1"/>
</dbReference>
<dbReference type="PANTHER" id="PTHR43968">
    <property type="match status" value="1"/>
</dbReference>
<dbReference type="SFLD" id="SFLDS00019">
    <property type="entry name" value="Glutathione_Transferase_(cytos"/>
    <property type="match status" value="1"/>
</dbReference>
<dbReference type="Pfam" id="PF13409">
    <property type="entry name" value="GST_N_2"/>
    <property type="match status" value="1"/>
</dbReference>
<evidence type="ECO:0000259" key="1">
    <source>
        <dbReference type="PROSITE" id="PS50404"/>
    </source>
</evidence>
<dbReference type="InterPro" id="IPR004045">
    <property type="entry name" value="Glutathione_S-Trfase_N"/>
</dbReference>
<dbReference type="GO" id="GO:0005737">
    <property type="term" value="C:cytoplasm"/>
    <property type="evidence" value="ECO:0007669"/>
    <property type="project" value="TreeGrafter"/>
</dbReference>
<dbReference type="InterPro" id="IPR050983">
    <property type="entry name" value="GST_Omega/HSP26"/>
</dbReference>
<dbReference type="Gene3D" id="1.20.1050.10">
    <property type="match status" value="1"/>
</dbReference>
<gene>
    <name evidence="3" type="ORF">H072_6422</name>
</gene>
<dbReference type="SUPFAM" id="SSF47616">
    <property type="entry name" value="GST C-terminal domain-like"/>
    <property type="match status" value="1"/>
</dbReference>
<dbReference type="InterPro" id="IPR036249">
    <property type="entry name" value="Thioredoxin-like_sf"/>
</dbReference>
<dbReference type="OMA" id="HRCPWAH"/>
<dbReference type="InterPro" id="IPR010987">
    <property type="entry name" value="Glutathione-S-Trfase_C-like"/>
</dbReference>
<reference evidence="3 4" key="1">
    <citation type="journal article" date="2013" name="PLoS Genet.">
        <title>Genomic mechanisms accounting for the adaptation to parasitism in nematode-trapping fungi.</title>
        <authorList>
            <person name="Meerupati T."/>
            <person name="Andersson K.M."/>
            <person name="Friman E."/>
            <person name="Kumar D."/>
            <person name="Tunlid A."/>
            <person name="Ahren D."/>
        </authorList>
    </citation>
    <scope>NUCLEOTIDE SEQUENCE [LARGE SCALE GENOMIC DNA]</scope>
    <source>
        <strain evidence="3 4">CBS 200.50</strain>
    </source>
</reference>
<evidence type="ECO:0000313" key="4">
    <source>
        <dbReference type="Proteomes" id="UP000015100"/>
    </source>
</evidence>
<comment type="caution">
    <text evidence="3">The sequence shown here is derived from an EMBL/GenBank/DDBJ whole genome shotgun (WGS) entry which is preliminary data.</text>
</comment>
<protein>
    <recommendedName>
        <fullName evidence="5">GST N-terminal domain-containing protein</fullName>
    </recommendedName>
</protein>
<dbReference type="InterPro" id="IPR040079">
    <property type="entry name" value="Glutathione_S-Trfase"/>
</dbReference>
<dbReference type="PROSITE" id="PS50404">
    <property type="entry name" value="GST_NTER"/>
    <property type="match status" value="1"/>
</dbReference>
<reference evidence="4" key="2">
    <citation type="submission" date="2013-04" db="EMBL/GenBank/DDBJ databases">
        <title>Genomic mechanisms accounting for the adaptation to parasitism in nematode-trapping fungi.</title>
        <authorList>
            <person name="Ahren D.G."/>
        </authorList>
    </citation>
    <scope>NUCLEOTIDE SEQUENCE [LARGE SCALE GENOMIC DNA]</scope>
    <source>
        <strain evidence="4">CBS 200.50</strain>
    </source>
</reference>
<keyword evidence="4" id="KW-1185">Reference proteome</keyword>
<organism evidence="3 4">
    <name type="scientific">Dactylellina haptotyla (strain CBS 200.50)</name>
    <name type="common">Nematode-trapping fungus</name>
    <name type="synonym">Monacrosporium haptotylum</name>
    <dbReference type="NCBI Taxonomy" id="1284197"/>
    <lineage>
        <taxon>Eukaryota</taxon>
        <taxon>Fungi</taxon>
        <taxon>Dikarya</taxon>
        <taxon>Ascomycota</taxon>
        <taxon>Pezizomycotina</taxon>
        <taxon>Orbiliomycetes</taxon>
        <taxon>Orbiliales</taxon>
        <taxon>Orbiliaceae</taxon>
        <taxon>Dactylellina</taxon>
    </lineage>
</organism>
<dbReference type="PANTHER" id="PTHR43968:SF8">
    <property type="entry name" value="S-TRANSFERASE, PUTATIVE (AFU_ORTHOLOGUE AFUA_2G00590)-RELATED"/>
    <property type="match status" value="1"/>
</dbReference>
<dbReference type="OrthoDB" id="2309723at2759"/>
<dbReference type="HOGENOM" id="CLU_074611_0_0_1"/>
<proteinExistence type="predicted"/>
<dbReference type="SUPFAM" id="SSF52833">
    <property type="entry name" value="Thioredoxin-like"/>
    <property type="match status" value="1"/>
</dbReference>
<feature type="domain" description="GST N-terminal" evidence="1">
    <location>
        <begin position="11"/>
        <end position="96"/>
    </location>
</feature>
<dbReference type="PROSITE" id="PS50405">
    <property type="entry name" value="GST_CTER"/>
    <property type="match status" value="1"/>
</dbReference>
<evidence type="ECO:0000259" key="2">
    <source>
        <dbReference type="PROSITE" id="PS50405"/>
    </source>
</evidence>
<dbReference type="EMBL" id="AQGS01000443">
    <property type="protein sequence ID" value="EPS39857.1"/>
    <property type="molecule type" value="Genomic_DNA"/>
</dbReference>
<dbReference type="STRING" id="1284197.S8BX62"/>
<dbReference type="Gene3D" id="3.40.30.10">
    <property type="entry name" value="Glutaredoxin"/>
    <property type="match status" value="1"/>
</dbReference>
<evidence type="ECO:0008006" key="5">
    <source>
        <dbReference type="Google" id="ProtNLM"/>
    </source>
</evidence>
<dbReference type="eggNOG" id="ENOG502S500">
    <property type="taxonomic scope" value="Eukaryota"/>
</dbReference>
<feature type="domain" description="GST C-terminal" evidence="2">
    <location>
        <begin position="107"/>
        <end position="247"/>
    </location>
</feature>
<dbReference type="AlphaFoldDB" id="S8BX62"/>
<dbReference type="CDD" id="cd00570">
    <property type="entry name" value="GST_N_family"/>
    <property type="match status" value="1"/>
</dbReference>
<evidence type="ECO:0000313" key="3">
    <source>
        <dbReference type="EMBL" id="EPS39857.1"/>
    </source>
</evidence>
<dbReference type="Proteomes" id="UP000015100">
    <property type="component" value="Unassembled WGS sequence"/>
</dbReference>
<name>S8BX62_DACHA</name>